<comment type="caution">
    <text evidence="1">The sequence shown here is derived from an EMBL/GenBank/DDBJ whole genome shotgun (WGS) entry which is preliminary data.</text>
</comment>
<accession>A0ABV0J9E9</accession>
<organism evidence="1 2">
    <name type="scientific">Trichocoleus desertorum GB2-A4</name>
    <dbReference type="NCBI Taxonomy" id="2933944"/>
    <lineage>
        <taxon>Bacteria</taxon>
        <taxon>Bacillati</taxon>
        <taxon>Cyanobacteriota</taxon>
        <taxon>Cyanophyceae</taxon>
        <taxon>Leptolyngbyales</taxon>
        <taxon>Trichocoleusaceae</taxon>
        <taxon>Trichocoleus</taxon>
    </lineage>
</organism>
<protein>
    <submittedName>
        <fullName evidence="1">Uncharacterized protein</fullName>
    </submittedName>
</protein>
<reference evidence="1 2" key="1">
    <citation type="submission" date="2022-04" db="EMBL/GenBank/DDBJ databases">
        <title>Positive selection, recombination, and allopatry shape intraspecific diversity of widespread and dominant cyanobacteria.</title>
        <authorList>
            <person name="Wei J."/>
            <person name="Shu W."/>
            <person name="Hu C."/>
        </authorList>
    </citation>
    <scope>NUCLEOTIDE SEQUENCE [LARGE SCALE GENOMIC DNA]</scope>
    <source>
        <strain evidence="1 2">GB2-A4</strain>
    </source>
</reference>
<gene>
    <name evidence="1" type="ORF">NC998_15025</name>
</gene>
<dbReference type="Proteomes" id="UP001464891">
    <property type="component" value="Unassembled WGS sequence"/>
</dbReference>
<evidence type="ECO:0000313" key="2">
    <source>
        <dbReference type="Proteomes" id="UP001464891"/>
    </source>
</evidence>
<dbReference type="EMBL" id="JAMPKM010000008">
    <property type="protein sequence ID" value="MEP0818411.1"/>
    <property type="molecule type" value="Genomic_DNA"/>
</dbReference>
<name>A0ABV0J9E9_9CYAN</name>
<dbReference type="RefSeq" id="WP_242017105.1">
    <property type="nucleotide sequence ID" value="NZ_JAMPKM010000008.1"/>
</dbReference>
<evidence type="ECO:0000313" key="1">
    <source>
        <dbReference type="EMBL" id="MEP0818411.1"/>
    </source>
</evidence>
<proteinExistence type="predicted"/>
<keyword evidence="2" id="KW-1185">Reference proteome</keyword>
<sequence length="113" mass="11580">MMLYVPQPAASQLVPRPWVSVGVKDDDPTFSIGAKAVGLGVELGTGPGGATGVDVLKFVNLPVVSPYVGLGLYSEDKGVAYSGGVQVDASDNLFVGVGYNPVRGVNGQVGLRF</sequence>